<dbReference type="AlphaFoldDB" id="A0A1E8F1N7"/>
<name>A0A1E8F1N7_9CLOT</name>
<evidence type="ECO:0000313" key="2">
    <source>
        <dbReference type="Proteomes" id="UP000175744"/>
    </source>
</evidence>
<dbReference type="RefSeq" id="WP_070109229.1">
    <property type="nucleotide sequence ID" value="NZ_LZFO01000003.1"/>
</dbReference>
<accession>A0A1E8F1N7</accession>
<dbReference type="EMBL" id="LZFO01000003">
    <property type="protein sequence ID" value="OFI07424.1"/>
    <property type="molecule type" value="Genomic_DNA"/>
</dbReference>
<keyword evidence="2" id="KW-1185">Reference proteome</keyword>
<dbReference type="OrthoDB" id="1909821at2"/>
<proteinExistence type="predicted"/>
<organism evidence="1 2">
    <name type="scientific">Clostridium acetireducens DSM 10703</name>
    <dbReference type="NCBI Taxonomy" id="1121290"/>
    <lineage>
        <taxon>Bacteria</taxon>
        <taxon>Bacillati</taxon>
        <taxon>Bacillota</taxon>
        <taxon>Clostridia</taxon>
        <taxon>Eubacteriales</taxon>
        <taxon>Clostridiaceae</taxon>
        <taxon>Clostridium</taxon>
    </lineage>
</organism>
<protein>
    <submittedName>
        <fullName evidence="1">Uncharacterized protein</fullName>
    </submittedName>
</protein>
<comment type="caution">
    <text evidence="1">The sequence shown here is derived from an EMBL/GenBank/DDBJ whole genome shotgun (WGS) entry which is preliminary data.</text>
</comment>
<sequence length="73" mass="8623">MKVLKVKCVNDYVLFEKNLTMFKIYDVVDELKRQYKIIDDTGKENLYCKSLFQIISTADENTLNEKKRVINNG</sequence>
<gene>
    <name evidence="1" type="ORF">CLOACE_02520</name>
</gene>
<evidence type="ECO:0000313" key="1">
    <source>
        <dbReference type="EMBL" id="OFI07424.1"/>
    </source>
</evidence>
<dbReference type="Proteomes" id="UP000175744">
    <property type="component" value="Unassembled WGS sequence"/>
</dbReference>
<reference evidence="1 2" key="1">
    <citation type="submission" date="2016-06" db="EMBL/GenBank/DDBJ databases">
        <title>Genome sequence of Clostridium acetireducens DSM 10703.</title>
        <authorList>
            <person name="Poehlein A."/>
            <person name="Fluechter S."/>
            <person name="Duerre P."/>
            <person name="Daniel R."/>
        </authorList>
    </citation>
    <scope>NUCLEOTIDE SEQUENCE [LARGE SCALE GENOMIC DNA]</scope>
    <source>
        <strain evidence="1 2">DSM 10703</strain>
    </source>
</reference>